<protein>
    <recommendedName>
        <fullName evidence="1">DUF7587 domain-containing protein</fullName>
    </recommendedName>
</protein>
<dbReference type="Proteomes" id="UP000053599">
    <property type="component" value="Unassembled WGS sequence"/>
</dbReference>
<evidence type="ECO:0000313" key="3">
    <source>
        <dbReference type="Proteomes" id="UP000053599"/>
    </source>
</evidence>
<accession>A0A0D1YPH1</accession>
<dbReference type="AlphaFoldDB" id="A0A0D1YPH1"/>
<dbReference type="OrthoDB" id="4346121at2759"/>
<proteinExistence type="predicted"/>
<dbReference type="EMBL" id="KN846952">
    <property type="protein sequence ID" value="KIV83144.1"/>
    <property type="molecule type" value="Genomic_DNA"/>
</dbReference>
<dbReference type="Pfam" id="PF24494">
    <property type="entry name" value="DUF7587"/>
    <property type="match status" value="1"/>
</dbReference>
<name>A0A0D1YPH1_9EURO</name>
<evidence type="ECO:0000259" key="1">
    <source>
        <dbReference type="Pfam" id="PF24494"/>
    </source>
</evidence>
<dbReference type="EMBL" id="KN846952">
    <property type="protein sequence ID" value="KIV83145.1"/>
    <property type="molecule type" value="Genomic_DNA"/>
</dbReference>
<dbReference type="HOGENOM" id="CLU_1065720_0_0_1"/>
<gene>
    <name evidence="2" type="ORF">PV11_05196</name>
</gene>
<evidence type="ECO:0000313" key="2">
    <source>
        <dbReference type="EMBL" id="KIV83144.1"/>
    </source>
</evidence>
<organism evidence="2 3">
    <name type="scientific">Exophiala sideris</name>
    <dbReference type="NCBI Taxonomy" id="1016849"/>
    <lineage>
        <taxon>Eukaryota</taxon>
        <taxon>Fungi</taxon>
        <taxon>Dikarya</taxon>
        <taxon>Ascomycota</taxon>
        <taxon>Pezizomycotina</taxon>
        <taxon>Eurotiomycetes</taxon>
        <taxon>Chaetothyriomycetidae</taxon>
        <taxon>Chaetothyriales</taxon>
        <taxon>Herpotrichiellaceae</taxon>
        <taxon>Exophiala</taxon>
    </lineage>
</organism>
<reference evidence="2 3" key="1">
    <citation type="submission" date="2015-01" db="EMBL/GenBank/DDBJ databases">
        <title>The Genome Sequence of Exophiala sideris CBS121828.</title>
        <authorList>
            <consortium name="The Broad Institute Genomics Platform"/>
            <person name="Cuomo C."/>
            <person name="de Hoog S."/>
            <person name="Gorbushina A."/>
            <person name="Stielow B."/>
            <person name="Teixiera M."/>
            <person name="Abouelleil A."/>
            <person name="Chapman S.B."/>
            <person name="Priest M."/>
            <person name="Young S.K."/>
            <person name="Wortman J."/>
            <person name="Nusbaum C."/>
            <person name="Birren B."/>
        </authorList>
    </citation>
    <scope>NUCLEOTIDE SEQUENCE [LARGE SCALE GENOMIC DNA]</scope>
    <source>
        <strain evidence="2 3">CBS 121828</strain>
    </source>
</reference>
<feature type="domain" description="DUF7587" evidence="1">
    <location>
        <begin position="73"/>
        <end position="221"/>
    </location>
</feature>
<sequence>MAWFQRDLKVPIDAVSETIDSQTSVVQDEIASLNDRQDRAANLLGLFNEFLKYRVTQIPDIFPPEDAAYPLDRPNTLLRMLNKDSHTKHSSSLGFQCSEWRSAPPAASFAKLKMHKDEMRQSLMSHLDGRTEPSRWISVTDDMGWVLRYGPQWQSNYTGSKCQVAIINVPKLNRLGILWERSVDLTRSVGLEEVKYAWREHFLVYGWIPAQCLICVVPFAQFRIMCEKRGITTGRKVYDPSILLEPLHAKEQCDEEFCNPG</sequence>
<dbReference type="InterPro" id="IPR056009">
    <property type="entry name" value="DUF7587"/>
</dbReference>